<name>T5LQN9_9BURK</name>
<dbReference type="CDD" id="cd00609">
    <property type="entry name" value="AAT_like"/>
    <property type="match status" value="1"/>
</dbReference>
<dbReference type="Pfam" id="PF00155">
    <property type="entry name" value="Aminotran_1_2"/>
    <property type="match status" value="1"/>
</dbReference>
<dbReference type="FunFam" id="3.90.1150.10:FF:000033">
    <property type="entry name" value="Cystathionine gamma-synthase"/>
    <property type="match status" value="1"/>
</dbReference>
<dbReference type="InterPro" id="IPR015424">
    <property type="entry name" value="PyrdxlP-dep_Trfase"/>
</dbReference>
<feature type="domain" description="Aminotransferase class I/classII large" evidence="7">
    <location>
        <begin position="431"/>
        <end position="777"/>
    </location>
</feature>
<dbReference type="GO" id="GO:0009086">
    <property type="term" value="P:methionine biosynthetic process"/>
    <property type="evidence" value="ECO:0007669"/>
    <property type="project" value="UniProtKB-ARBA"/>
</dbReference>
<dbReference type="HOGENOM" id="CLU_355949_0_0_4"/>
<proteinExistence type="inferred from homology"/>
<keyword evidence="9" id="KW-1185">Reference proteome</keyword>
<dbReference type="Gene3D" id="3.90.1150.10">
    <property type="entry name" value="Aspartate Aminotransferase, domain 1"/>
    <property type="match status" value="2"/>
</dbReference>
<dbReference type="eggNOG" id="COG1168">
    <property type="taxonomic scope" value="Bacteria"/>
</dbReference>
<dbReference type="CDD" id="cd00614">
    <property type="entry name" value="CGS_like"/>
    <property type="match status" value="1"/>
</dbReference>
<comment type="cofactor">
    <cofactor evidence="1">
        <name>pyridoxal 5'-phosphate</name>
        <dbReference type="ChEBI" id="CHEBI:597326"/>
    </cofactor>
</comment>
<organism evidence="8 9">
    <name type="scientific">Oxalobacter paraformigenes</name>
    <dbReference type="NCBI Taxonomy" id="556268"/>
    <lineage>
        <taxon>Bacteria</taxon>
        <taxon>Pseudomonadati</taxon>
        <taxon>Pseudomonadota</taxon>
        <taxon>Betaproteobacteria</taxon>
        <taxon>Burkholderiales</taxon>
        <taxon>Oxalobacteraceae</taxon>
        <taxon>Oxalobacter</taxon>
    </lineage>
</organism>
<comment type="caution">
    <text evidence="8">The sequence shown here is derived from an EMBL/GenBank/DDBJ whole genome shotgun (WGS) entry which is preliminary data.</text>
</comment>
<dbReference type="PANTHER" id="PTHR43525:SF1">
    <property type="entry name" value="PROTEIN MALY"/>
    <property type="match status" value="1"/>
</dbReference>
<dbReference type="FunFam" id="3.40.640.10:FF:000009">
    <property type="entry name" value="Cystathionine gamma-synthase homolog"/>
    <property type="match status" value="1"/>
</dbReference>
<gene>
    <name evidence="8" type="ORF">OFAG_02176</name>
</gene>
<evidence type="ECO:0000256" key="2">
    <source>
        <dbReference type="ARBA" id="ARBA00009077"/>
    </source>
</evidence>
<evidence type="ECO:0000313" key="8">
    <source>
        <dbReference type="EMBL" id="EQM95255.1"/>
    </source>
</evidence>
<protein>
    <recommendedName>
        <fullName evidence="3">cysteine-S-conjugate beta-lyase</fullName>
        <ecNumber evidence="3">4.4.1.13</ecNumber>
    </recommendedName>
</protein>
<dbReference type="NCBIfam" id="TIGR04350">
    <property type="entry name" value="C_S_lyase_PatB"/>
    <property type="match status" value="1"/>
</dbReference>
<dbReference type="eggNOG" id="COG0626">
    <property type="taxonomic scope" value="Bacteria"/>
</dbReference>
<evidence type="ECO:0000256" key="3">
    <source>
        <dbReference type="ARBA" id="ARBA00012224"/>
    </source>
</evidence>
<reference evidence="8" key="1">
    <citation type="submission" date="2011-10" db="EMBL/GenBank/DDBJ databases">
        <title>The Genome Sequence of Oxalobacter formigenes HOxBLS.</title>
        <authorList>
            <consortium name="The Broad Institute Genome Sequencing Platform"/>
            <person name="Earl A."/>
            <person name="Ward D."/>
            <person name="Feldgarden M."/>
            <person name="Gevers D."/>
            <person name="Allison M.J."/>
            <person name="Humphrey S."/>
            <person name="Young S.K."/>
            <person name="Zeng Q."/>
            <person name="Gargeya S."/>
            <person name="Fitzgerald M."/>
            <person name="Haas B."/>
            <person name="Abouelleil A."/>
            <person name="Alvarado L."/>
            <person name="Arachchi H.M."/>
            <person name="Berlin A."/>
            <person name="Brown A."/>
            <person name="Chapman S.B."/>
            <person name="Chen Z."/>
            <person name="Dunbar C."/>
            <person name="Freedman E."/>
            <person name="Gearin G."/>
            <person name="Goldberg J."/>
            <person name="Griggs A."/>
            <person name="Gujja S."/>
            <person name="Heiman D."/>
            <person name="Howarth C."/>
            <person name="Larson L."/>
            <person name="Lui A."/>
            <person name="MacDonald P.J.P."/>
            <person name="Montmayeur A."/>
            <person name="Murphy C."/>
            <person name="Neiman D."/>
            <person name="Pearson M."/>
            <person name="Priest M."/>
            <person name="Roberts A."/>
            <person name="Saif S."/>
            <person name="Shea T."/>
            <person name="Shenoy N."/>
            <person name="Sisk P."/>
            <person name="Stolte C."/>
            <person name="Sykes S."/>
            <person name="Wortman J."/>
            <person name="Nusbaum C."/>
            <person name="Birren B."/>
        </authorList>
    </citation>
    <scope>NUCLEOTIDE SEQUENCE [LARGE SCALE GENOMIC DNA]</scope>
    <source>
        <strain evidence="8">HOxBLS</strain>
    </source>
</reference>
<dbReference type="GO" id="GO:0030170">
    <property type="term" value="F:pyridoxal phosphate binding"/>
    <property type="evidence" value="ECO:0007669"/>
    <property type="project" value="InterPro"/>
</dbReference>
<dbReference type="Gene3D" id="3.40.640.10">
    <property type="entry name" value="Type I PLP-dependent aspartate aminotransferase-like (Major domain)"/>
    <property type="match status" value="2"/>
</dbReference>
<dbReference type="GO" id="GO:0019346">
    <property type="term" value="P:transsulfuration"/>
    <property type="evidence" value="ECO:0007669"/>
    <property type="project" value="InterPro"/>
</dbReference>
<dbReference type="InterPro" id="IPR051798">
    <property type="entry name" value="Class-II_PLP-Dep_Aminotrans"/>
</dbReference>
<dbReference type="EMBL" id="ACDP02000011">
    <property type="protein sequence ID" value="EQM95255.1"/>
    <property type="molecule type" value="Genomic_DNA"/>
</dbReference>
<sequence length="788" mass="86629">MELETLCIHAGKADTDKSGALSTPIYQTATFAHPALGKSTGYDYTRDTNPTRDALEATMTELEGGAAALAFTSGMAAATALMELFSPGDHIVASDDLYGGTWRLFSRISMKNGLTFDWADTSDPAKVEALLRPETKAIFIETPTNPLMHVTDIRAIARIARKNHILLIVDNTFLSPVFQRPIELGADIVLHSATKYLAGHNDTVAGILVCDSEIVAEKLKFIRLTTGAALAPFDSWLVSRGLKTLAVRLKKQEETARQIAHWLAACPKVGKVHYPGLPGHKGHDTSLRQATGFGGMISFEVTEAAGGEKLVRRILERVRLIRFAESLGGTETLITYPATQTHAAIPEAERNARGITNRLLRLSVGLENAGDLIADLAQAMDMDIPSACPSSSCPDPYHFDEIIDRTGTGSLKFDFAKARGKPENVIPMWVADMDFRCPPAVTAALRNMAEHAIYGYTEPKPGYFSALQGWFARRHHWNVKEEWLVKTPGVVFAICAAIRALTGEGDAILIQPPVYYPFAASIRDNRRKVVNNELILREGRYTVDFADFERKIVENRVRLFILCNPHNPVGRVWTKKELTAMADICHAHKVTVISDEIHADFTFPGHTYTPFGTLGDPYLQEAIVCTAPSKTFNLAGLQVSNIFIANEAIRRQFQREIDATGYSQMNTAGLVAAQAAYEDGEKWLNALLAYLSGNLAILRQFVAERLPGVDLIEPEGTYLPWLDFSGTGLMGKKLDDFIVNEAGLWLDDGEIFGPGGKGFARINIACPAARLKQALKQLETALKKRKHR</sequence>
<evidence type="ECO:0000256" key="5">
    <source>
        <dbReference type="ARBA" id="ARBA00023239"/>
    </source>
</evidence>
<comment type="similarity">
    <text evidence="2">Belongs to the trans-sulfuration enzymes family.</text>
</comment>
<dbReference type="GO" id="GO:0047804">
    <property type="term" value="F:cysteine-S-conjugate beta-lyase activity"/>
    <property type="evidence" value="ECO:0007669"/>
    <property type="project" value="UniProtKB-EC"/>
</dbReference>
<evidence type="ECO:0000259" key="7">
    <source>
        <dbReference type="Pfam" id="PF00155"/>
    </source>
</evidence>
<dbReference type="InterPro" id="IPR000277">
    <property type="entry name" value="Cys/Met-Metab_PyrdxlP-dep_enz"/>
</dbReference>
<dbReference type="InterPro" id="IPR004839">
    <property type="entry name" value="Aminotransferase_I/II_large"/>
</dbReference>
<dbReference type="PANTHER" id="PTHR43525">
    <property type="entry name" value="PROTEIN MALY"/>
    <property type="match status" value="1"/>
</dbReference>
<dbReference type="SUPFAM" id="SSF53383">
    <property type="entry name" value="PLP-dependent transferases"/>
    <property type="match status" value="2"/>
</dbReference>
<dbReference type="Proteomes" id="UP000003973">
    <property type="component" value="Unassembled WGS sequence"/>
</dbReference>
<dbReference type="InterPro" id="IPR015422">
    <property type="entry name" value="PyrdxlP-dep_Trfase_small"/>
</dbReference>
<accession>T5LQN9</accession>
<dbReference type="InterPro" id="IPR015421">
    <property type="entry name" value="PyrdxlP-dep_Trfase_major"/>
</dbReference>
<evidence type="ECO:0000256" key="1">
    <source>
        <dbReference type="ARBA" id="ARBA00001933"/>
    </source>
</evidence>
<dbReference type="PROSITE" id="PS00868">
    <property type="entry name" value="CYS_MET_METAB_PP"/>
    <property type="match status" value="1"/>
</dbReference>
<evidence type="ECO:0000313" key="9">
    <source>
        <dbReference type="Proteomes" id="UP000003973"/>
    </source>
</evidence>
<dbReference type="InterPro" id="IPR054542">
    <property type="entry name" value="Cys_met_metab_PP"/>
</dbReference>
<dbReference type="RefSeq" id="WP_020994943.1">
    <property type="nucleotide sequence ID" value="NZ_CABMNL010000001.1"/>
</dbReference>
<evidence type="ECO:0000256" key="4">
    <source>
        <dbReference type="ARBA" id="ARBA00022898"/>
    </source>
</evidence>
<keyword evidence="5" id="KW-0456">Lyase</keyword>
<keyword evidence="4" id="KW-0663">Pyridoxal phosphate</keyword>
<dbReference type="AlphaFoldDB" id="T5LQN9"/>
<comment type="similarity">
    <text evidence="6">Belongs to the class-II pyridoxal-phosphate-dependent aminotransferase family. MalY/PatB cystathionine beta-lyase subfamily.</text>
</comment>
<dbReference type="InterPro" id="IPR027619">
    <property type="entry name" value="C-S_lyase_PatB-like"/>
</dbReference>
<dbReference type="EC" id="4.4.1.13" evidence="3"/>
<dbReference type="Pfam" id="PF01053">
    <property type="entry name" value="Cys_Met_Meta_PP"/>
    <property type="match status" value="1"/>
</dbReference>
<evidence type="ECO:0000256" key="6">
    <source>
        <dbReference type="ARBA" id="ARBA00037974"/>
    </source>
</evidence>